<dbReference type="AlphaFoldDB" id="A0A285MZF7"/>
<dbReference type="Proteomes" id="UP000219036">
    <property type="component" value="Unassembled WGS sequence"/>
</dbReference>
<evidence type="ECO:0000313" key="2">
    <source>
        <dbReference type="Proteomes" id="UP000219036"/>
    </source>
</evidence>
<keyword evidence="2" id="KW-1185">Reference proteome</keyword>
<gene>
    <name evidence="1" type="ORF">SAMN06265182_0155</name>
</gene>
<proteinExistence type="predicted"/>
<dbReference type="EMBL" id="OBEI01000001">
    <property type="protein sequence ID" value="SNZ02579.1"/>
    <property type="molecule type" value="Genomic_DNA"/>
</dbReference>
<sequence length="346" mass="39146">MDTKKYTGLFILFFLLFFNSFSSEVEKAKEILKKGKKEQYEESLTQFDRGYILLKKRQFEIENSFSYVYYSANQIYLSSFAILDPIFLTLGEFGIENARRHIFQYGLIFRYGLTDYIQTEINIPFIYRHERYSVVGTNKGESTADDYGLGDISLALSVQPLKETKSRPALIVSLAFKTKTGKSPFDLDDPKKDLPTGSGYYAVKGGINLIKSIDPVVIFGGIAYSYNMPESVGKIYTVRTESGTQSARLDKFYPGDTVSLNLGFAYALSYNFSINFQFAQDYTFTSQSEVDGKKSDVNNSTMNSAMLKLGTGWALSNRYSLNVALSMGLTDDAPDYVLEFRLPVRF</sequence>
<dbReference type="RefSeq" id="WP_096999358.1">
    <property type="nucleotide sequence ID" value="NZ_OBEI01000001.1"/>
</dbReference>
<evidence type="ECO:0000313" key="1">
    <source>
        <dbReference type="EMBL" id="SNZ02579.1"/>
    </source>
</evidence>
<dbReference type="InterPro" id="IPR025737">
    <property type="entry name" value="FApF"/>
</dbReference>
<accession>A0A285MZF7</accession>
<organism evidence="1 2">
    <name type="scientific">Persephonella hydrogeniphila</name>
    <dbReference type="NCBI Taxonomy" id="198703"/>
    <lineage>
        <taxon>Bacteria</taxon>
        <taxon>Pseudomonadati</taxon>
        <taxon>Aquificota</taxon>
        <taxon>Aquificia</taxon>
        <taxon>Aquificales</taxon>
        <taxon>Hydrogenothermaceae</taxon>
        <taxon>Persephonella</taxon>
    </lineage>
</organism>
<protein>
    <submittedName>
        <fullName evidence="1">Putative MetA-pathway of phenol degradation</fullName>
    </submittedName>
</protein>
<dbReference type="OrthoDB" id="5297564at2"/>
<reference evidence="2" key="1">
    <citation type="submission" date="2017-09" db="EMBL/GenBank/DDBJ databases">
        <authorList>
            <person name="Varghese N."/>
            <person name="Submissions S."/>
        </authorList>
    </citation>
    <scope>NUCLEOTIDE SEQUENCE [LARGE SCALE GENOMIC DNA]</scope>
    <source>
        <strain evidence="2">DSM 15103</strain>
    </source>
</reference>
<dbReference type="Pfam" id="PF13557">
    <property type="entry name" value="Phenol_MetA_deg"/>
    <property type="match status" value="1"/>
</dbReference>
<name>A0A285MZF7_9AQUI</name>